<protein>
    <submittedName>
        <fullName evidence="1">Uncharacterized protein</fullName>
    </submittedName>
</protein>
<evidence type="ECO:0000313" key="2">
    <source>
        <dbReference type="Proteomes" id="UP000790709"/>
    </source>
</evidence>
<name>A0ACB8BPS0_9AGAM</name>
<accession>A0ACB8BPS0</accession>
<proteinExistence type="predicted"/>
<comment type="caution">
    <text evidence="1">The sequence shown here is derived from an EMBL/GenBank/DDBJ whole genome shotgun (WGS) entry which is preliminary data.</text>
</comment>
<sequence length="129" mass="14610">MLSIFLIMFSSHTSVRVYCLLVCGIREWSFRYHCLAMKQTVHCAPLPHPQTISLVVAITSPLSFFCRVVNFVCFGATLFFVHEISREWQLQAAFEAEAEKRELLGLEEGDGETDYGALDRCEKGQSGEL</sequence>
<dbReference type="EMBL" id="MU266370">
    <property type="protein sequence ID" value="KAH7927213.1"/>
    <property type="molecule type" value="Genomic_DNA"/>
</dbReference>
<reference evidence="1" key="1">
    <citation type="journal article" date="2021" name="New Phytol.">
        <title>Evolutionary innovations through gain and loss of genes in the ectomycorrhizal Boletales.</title>
        <authorList>
            <person name="Wu G."/>
            <person name="Miyauchi S."/>
            <person name="Morin E."/>
            <person name="Kuo A."/>
            <person name="Drula E."/>
            <person name="Varga T."/>
            <person name="Kohler A."/>
            <person name="Feng B."/>
            <person name="Cao Y."/>
            <person name="Lipzen A."/>
            <person name="Daum C."/>
            <person name="Hundley H."/>
            <person name="Pangilinan J."/>
            <person name="Johnson J."/>
            <person name="Barry K."/>
            <person name="LaButti K."/>
            <person name="Ng V."/>
            <person name="Ahrendt S."/>
            <person name="Min B."/>
            <person name="Choi I.G."/>
            <person name="Park H."/>
            <person name="Plett J.M."/>
            <person name="Magnuson J."/>
            <person name="Spatafora J.W."/>
            <person name="Nagy L.G."/>
            <person name="Henrissat B."/>
            <person name="Grigoriev I.V."/>
            <person name="Yang Z.L."/>
            <person name="Xu J."/>
            <person name="Martin F.M."/>
        </authorList>
    </citation>
    <scope>NUCLEOTIDE SEQUENCE</scope>
    <source>
        <strain evidence="1">KUC20120723A-06</strain>
    </source>
</reference>
<dbReference type="Proteomes" id="UP000790709">
    <property type="component" value="Unassembled WGS sequence"/>
</dbReference>
<organism evidence="1 2">
    <name type="scientific">Leucogyrophana mollusca</name>
    <dbReference type="NCBI Taxonomy" id="85980"/>
    <lineage>
        <taxon>Eukaryota</taxon>
        <taxon>Fungi</taxon>
        <taxon>Dikarya</taxon>
        <taxon>Basidiomycota</taxon>
        <taxon>Agaricomycotina</taxon>
        <taxon>Agaricomycetes</taxon>
        <taxon>Agaricomycetidae</taxon>
        <taxon>Boletales</taxon>
        <taxon>Boletales incertae sedis</taxon>
        <taxon>Leucogyrophana</taxon>
    </lineage>
</organism>
<evidence type="ECO:0000313" key="1">
    <source>
        <dbReference type="EMBL" id="KAH7927213.1"/>
    </source>
</evidence>
<gene>
    <name evidence="1" type="ORF">BV22DRAFT_300990</name>
</gene>
<keyword evidence="2" id="KW-1185">Reference proteome</keyword>